<feature type="region of interest" description="Disordered" evidence="2">
    <location>
        <begin position="144"/>
        <end position="180"/>
    </location>
</feature>
<feature type="coiled-coil region" evidence="1">
    <location>
        <begin position="364"/>
        <end position="428"/>
    </location>
</feature>
<feature type="region of interest" description="Disordered" evidence="2">
    <location>
        <begin position="1"/>
        <end position="72"/>
    </location>
</feature>
<feature type="compositionally biased region" description="Basic and acidic residues" evidence="2">
    <location>
        <begin position="151"/>
        <end position="180"/>
    </location>
</feature>
<evidence type="ECO:0000256" key="2">
    <source>
        <dbReference type="SAM" id="MobiDB-lite"/>
    </source>
</evidence>
<dbReference type="Proteomes" id="UP001054945">
    <property type="component" value="Unassembled WGS sequence"/>
</dbReference>
<evidence type="ECO:0000313" key="4">
    <source>
        <dbReference type="Proteomes" id="UP001054945"/>
    </source>
</evidence>
<protein>
    <submittedName>
        <fullName evidence="3">Uncharacterized protein</fullName>
    </submittedName>
</protein>
<dbReference type="AlphaFoldDB" id="A0AAV4T9R6"/>
<feature type="compositionally biased region" description="Basic residues" evidence="2">
    <location>
        <begin position="59"/>
        <end position="71"/>
    </location>
</feature>
<gene>
    <name evidence="3" type="primary">AVEN_21906_1</name>
    <name evidence="3" type="ORF">CEXT_468503</name>
</gene>
<organism evidence="3 4">
    <name type="scientific">Caerostris extrusa</name>
    <name type="common">Bark spider</name>
    <name type="synonym">Caerostris bankana</name>
    <dbReference type="NCBI Taxonomy" id="172846"/>
    <lineage>
        <taxon>Eukaryota</taxon>
        <taxon>Metazoa</taxon>
        <taxon>Ecdysozoa</taxon>
        <taxon>Arthropoda</taxon>
        <taxon>Chelicerata</taxon>
        <taxon>Arachnida</taxon>
        <taxon>Araneae</taxon>
        <taxon>Araneomorphae</taxon>
        <taxon>Entelegynae</taxon>
        <taxon>Araneoidea</taxon>
        <taxon>Araneidae</taxon>
        <taxon>Caerostris</taxon>
    </lineage>
</organism>
<evidence type="ECO:0000256" key="1">
    <source>
        <dbReference type="SAM" id="Coils"/>
    </source>
</evidence>
<reference evidence="3 4" key="1">
    <citation type="submission" date="2021-06" db="EMBL/GenBank/DDBJ databases">
        <title>Caerostris extrusa draft genome.</title>
        <authorList>
            <person name="Kono N."/>
            <person name="Arakawa K."/>
        </authorList>
    </citation>
    <scope>NUCLEOTIDE SEQUENCE [LARGE SCALE GENOMIC DNA]</scope>
</reference>
<feature type="compositionally biased region" description="Low complexity" evidence="2">
    <location>
        <begin position="20"/>
        <end position="35"/>
    </location>
</feature>
<keyword evidence="1" id="KW-0175">Coiled coil</keyword>
<evidence type="ECO:0000313" key="3">
    <source>
        <dbReference type="EMBL" id="GIY40698.1"/>
    </source>
</evidence>
<proteinExistence type="predicted"/>
<sequence>MAFQRRTKSYLRVMASGETPSPLKGPKLSASSSSSRNDCDETQWMLLPNNLEITSQSKPSKKLRNKEKHRSFPQENLASNVTEIKISSSPVGFQNFSRAKCNTASWLKDQIANEKKTTRRRIVDSEEVFSDTDLALPRVNTMNFPVNHASETPEHPEESHRPPSRRSTIDNENTKSNKDECKKNEVMREEFNKIKQAMKQVTEGEKEHKILLQQMVSENGSYAMNGISPASSASKASNCTANMSYRDTDESASMAFSNDEEHANKWNHVLEKMKQSEERLKTLKMQESLLCSMQKKAENKLPTFQAHDQMLPCSDDQELANSGVFWNEDNIAEQRQCTTENTLQGDECDDEEKQLQNWKEPQDAKQLHVSLDRIRKRVQSMQQNPDIKNMTRSISSDDCEIGDRVAAVEFERKRLKNKLAELQEKKSE</sequence>
<comment type="caution">
    <text evidence="3">The sequence shown here is derived from an EMBL/GenBank/DDBJ whole genome shotgun (WGS) entry which is preliminary data.</text>
</comment>
<keyword evidence="4" id="KW-1185">Reference proteome</keyword>
<dbReference type="EMBL" id="BPLR01010647">
    <property type="protein sequence ID" value="GIY40698.1"/>
    <property type="molecule type" value="Genomic_DNA"/>
</dbReference>
<feature type="coiled-coil region" evidence="1">
    <location>
        <begin position="187"/>
        <end position="214"/>
    </location>
</feature>
<accession>A0AAV4T9R6</accession>
<name>A0AAV4T9R6_CAEEX</name>